<dbReference type="EMBL" id="LPNN01000006">
    <property type="protein sequence ID" value="OEJ85977.1"/>
    <property type="molecule type" value="Genomic_DNA"/>
</dbReference>
<keyword evidence="2" id="KW-1185">Reference proteome</keyword>
<dbReference type="PANTHER" id="PTHR18901">
    <property type="entry name" value="2-DEOXYGLUCOSE-6-PHOSPHATE PHOSPHATASE 2"/>
    <property type="match status" value="1"/>
</dbReference>
<dbReference type="Pfam" id="PF13419">
    <property type="entry name" value="HAD_2"/>
    <property type="match status" value="1"/>
</dbReference>
<proteinExistence type="predicted"/>
<dbReference type="InterPro" id="IPR041492">
    <property type="entry name" value="HAD_2"/>
</dbReference>
<gene>
    <name evidence="1" type="ORF">AWRI3580_g3192</name>
</gene>
<evidence type="ECO:0000313" key="1">
    <source>
        <dbReference type="EMBL" id="OEJ85977.1"/>
    </source>
</evidence>
<dbReference type="OrthoDB" id="40579at2759"/>
<dbReference type="STRING" id="29833.A0A1E5RGG7"/>
<protein>
    <submittedName>
        <fullName evidence="1">Uncharacterized hydrolase</fullName>
    </submittedName>
</protein>
<dbReference type="NCBIfam" id="TIGR01509">
    <property type="entry name" value="HAD-SF-IA-v3"/>
    <property type="match status" value="1"/>
</dbReference>
<keyword evidence="1" id="KW-0378">Hydrolase</keyword>
<reference evidence="2" key="1">
    <citation type="journal article" date="2016" name="Genome Announc.">
        <title>Genome sequences of three species of Hanseniaspora isolated from spontaneous wine fermentations.</title>
        <authorList>
            <person name="Sternes P.R."/>
            <person name="Lee D."/>
            <person name="Kutyna D.R."/>
            <person name="Borneman A.R."/>
        </authorList>
    </citation>
    <scope>NUCLEOTIDE SEQUENCE [LARGE SCALE GENOMIC DNA]</scope>
    <source>
        <strain evidence="2">AWRI3580</strain>
    </source>
</reference>
<sequence>MEGKKVIKCCLFDMDGLLINTEDIYTLSTTKLLAEYGKPAMSWDFKMQVMGLPGPEVFKKFIDYYDLKGKITYEEYAQKQHFYQEKAWNECDYLPGVQSFLKYLMEEKKVPCAICTSSDDKKFQLKTIRNLKQDGMIDQFVHVIKGDDPRLANGLGKPHPRIYELGLAGINEKLGLDIKPEETLVFEDALNGCKAGKAFGGTVCWIPHTEIFGKEEIPEFKTFFKDENEGFVLQSMDKFPKHKFDFQNI</sequence>
<name>A0A1E5RGG7_HANUV</name>
<comment type="caution">
    <text evidence="1">The sequence shown here is derived from an EMBL/GenBank/DDBJ whole genome shotgun (WGS) entry which is preliminary data.</text>
</comment>
<dbReference type="InterPro" id="IPR023198">
    <property type="entry name" value="PGP-like_dom2"/>
</dbReference>
<dbReference type="AlphaFoldDB" id="A0A1E5RGG7"/>
<dbReference type="PANTHER" id="PTHR18901:SF38">
    <property type="entry name" value="PSEUDOURIDINE-5'-PHOSPHATASE"/>
    <property type="match status" value="1"/>
</dbReference>
<dbReference type="Gene3D" id="3.40.50.1000">
    <property type="entry name" value="HAD superfamily/HAD-like"/>
    <property type="match status" value="1"/>
</dbReference>
<dbReference type="InterPro" id="IPR036412">
    <property type="entry name" value="HAD-like_sf"/>
</dbReference>
<dbReference type="VEuPathDB" id="FungiDB:AWRI3580_g3192"/>
<dbReference type="SUPFAM" id="SSF56784">
    <property type="entry name" value="HAD-like"/>
    <property type="match status" value="1"/>
</dbReference>
<organism evidence="1 2">
    <name type="scientific">Hanseniaspora uvarum</name>
    <name type="common">Yeast</name>
    <name type="synonym">Kloeckera apiculata</name>
    <dbReference type="NCBI Taxonomy" id="29833"/>
    <lineage>
        <taxon>Eukaryota</taxon>
        <taxon>Fungi</taxon>
        <taxon>Dikarya</taxon>
        <taxon>Ascomycota</taxon>
        <taxon>Saccharomycotina</taxon>
        <taxon>Saccharomycetes</taxon>
        <taxon>Saccharomycodales</taxon>
        <taxon>Saccharomycodaceae</taxon>
        <taxon>Hanseniaspora</taxon>
    </lineage>
</organism>
<dbReference type="SFLD" id="SFLDS00003">
    <property type="entry name" value="Haloacid_Dehalogenase"/>
    <property type="match status" value="1"/>
</dbReference>
<accession>A0A1E5RGG7</accession>
<dbReference type="Proteomes" id="UP000095358">
    <property type="component" value="Unassembled WGS sequence"/>
</dbReference>
<dbReference type="Gene3D" id="1.10.150.240">
    <property type="entry name" value="Putative phosphatase, domain 2"/>
    <property type="match status" value="1"/>
</dbReference>
<dbReference type="SFLD" id="SFLDG01129">
    <property type="entry name" value="C1.5:_HAD__Beta-PGM__Phosphata"/>
    <property type="match status" value="1"/>
</dbReference>
<dbReference type="InterPro" id="IPR023214">
    <property type="entry name" value="HAD_sf"/>
</dbReference>
<dbReference type="GO" id="GO:0016791">
    <property type="term" value="F:phosphatase activity"/>
    <property type="evidence" value="ECO:0007669"/>
    <property type="project" value="TreeGrafter"/>
</dbReference>
<dbReference type="InterPro" id="IPR006439">
    <property type="entry name" value="HAD-SF_hydro_IA"/>
</dbReference>
<evidence type="ECO:0000313" key="2">
    <source>
        <dbReference type="Proteomes" id="UP000095358"/>
    </source>
</evidence>